<evidence type="ECO:0000313" key="3">
    <source>
        <dbReference type="Proteomes" id="UP001642360"/>
    </source>
</evidence>
<protein>
    <submittedName>
        <fullName evidence="2">Uncharacterized protein</fullName>
    </submittedName>
</protein>
<proteinExistence type="predicted"/>
<organism evidence="2 3">
    <name type="scientific">Ilex paraguariensis</name>
    <name type="common">yerba mate</name>
    <dbReference type="NCBI Taxonomy" id="185542"/>
    <lineage>
        <taxon>Eukaryota</taxon>
        <taxon>Viridiplantae</taxon>
        <taxon>Streptophyta</taxon>
        <taxon>Embryophyta</taxon>
        <taxon>Tracheophyta</taxon>
        <taxon>Spermatophyta</taxon>
        <taxon>Magnoliopsida</taxon>
        <taxon>eudicotyledons</taxon>
        <taxon>Gunneridae</taxon>
        <taxon>Pentapetalae</taxon>
        <taxon>asterids</taxon>
        <taxon>campanulids</taxon>
        <taxon>Aquifoliales</taxon>
        <taxon>Aquifoliaceae</taxon>
        <taxon>Ilex</taxon>
    </lineage>
</organism>
<dbReference type="EMBL" id="CAUOFW020002125">
    <property type="protein sequence ID" value="CAK9151348.1"/>
    <property type="molecule type" value="Genomic_DNA"/>
</dbReference>
<evidence type="ECO:0000313" key="2">
    <source>
        <dbReference type="EMBL" id="CAK9151348.1"/>
    </source>
</evidence>
<accession>A0ABC8S8I6</accession>
<dbReference type="AlphaFoldDB" id="A0ABC8S8I6"/>
<reference evidence="2 3" key="1">
    <citation type="submission" date="2024-02" db="EMBL/GenBank/DDBJ databases">
        <authorList>
            <person name="Vignale AGUSTIN F."/>
            <person name="Sosa J E."/>
            <person name="Modenutti C."/>
        </authorList>
    </citation>
    <scope>NUCLEOTIDE SEQUENCE [LARGE SCALE GENOMIC DNA]</scope>
</reference>
<comment type="caution">
    <text evidence="2">The sequence shown here is derived from an EMBL/GenBank/DDBJ whole genome shotgun (WGS) entry which is preliminary data.</text>
</comment>
<feature type="region of interest" description="Disordered" evidence="1">
    <location>
        <begin position="98"/>
        <end position="119"/>
    </location>
</feature>
<gene>
    <name evidence="2" type="ORF">ILEXP_LOCUS19507</name>
</gene>
<feature type="compositionally biased region" description="Low complexity" evidence="1">
    <location>
        <begin position="102"/>
        <end position="114"/>
    </location>
</feature>
<keyword evidence="3" id="KW-1185">Reference proteome</keyword>
<evidence type="ECO:0000256" key="1">
    <source>
        <dbReference type="SAM" id="MobiDB-lite"/>
    </source>
</evidence>
<sequence>MEASKSAADQAFAITNLEVVIGNQKNNVLHENSSQLLSNIIAIAPNAMSQAPSSSHVVQVPKETWQTVKSRKAAKEGNWKGKEVVSFSQVVDQNPINPHAASILPSSSSQSKPTSDTHVNGANFIEAAPVDTQILQTKQQVLCPAVGKEVLEVMPVESPSDLLN</sequence>
<dbReference type="Proteomes" id="UP001642360">
    <property type="component" value="Unassembled WGS sequence"/>
</dbReference>
<name>A0ABC8S8I6_9AQUA</name>